<gene>
    <name evidence="9" type="ORF">K489DRAFT_337930</name>
</gene>
<dbReference type="InterPro" id="IPR020846">
    <property type="entry name" value="MFS_dom"/>
</dbReference>
<dbReference type="PANTHER" id="PTHR23501">
    <property type="entry name" value="MAJOR FACILITATOR SUPERFAMILY"/>
    <property type="match status" value="1"/>
</dbReference>
<proteinExistence type="predicted"/>
<dbReference type="RefSeq" id="XP_033459643.1">
    <property type="nucleotide sequence ID" value="XM_033602221.1"/>
</dbReference>
<keyword evidence="2 6" id="KW-0812">Transmembrane</keyword>
<protein>
    <submittedName>
        <fullName evidence="9">MFS general substrate transporter</fullName>
    </submittedName>
</protein>
<feature type="transmembrane region" description="Helical" evidence="6">
    <location>
        <begin position="256"/>
        <end position="279"/>
    </location>
</feature>
<sequence length="574" mass="60787">MTHSFTDSMVNPLGEKHSTMKTSATTTTTATDGPSSSNASTTVNMPLSSSTPSQKTTFILSFLGLLSINLVAAVDSSALSVSLPIIAETFRASALEAYWAGTSFVLASAVLVALFPAFSNAFGRKPVLLVALGLFVVGTVVAGASVDVRMLLAGRAVQGAGSGGLSAMTYVVIADLLPLHKRPAAMAVISLIWLVGSALGPILGGGFSQSATWRWIFWICLPFAGISFILVSLFLKTPHRSLHPKAAMKQIDWFGTGLFVATLTSFLISLSWGGTMFAWSSYHTIVPLVLGACGLLVWLVYEKSIPKTPLLPLAVLGNLTLLSSFLGTFLMGIAQFGLLYYLPLYYQVILGYTPLAAGAALLVQCAAVGPIAAFSGAYMTRTGRYRVLAWIGWAFMILGYGLLQLLGPETSVPAWFFINLPSGVGLGFLFASLPIAAQAAAPPEHMAIAAGLTPFFRNVGQALGIVLGNSVFQNVLRDELQRVSEPPFLQDHAVEIVNNSATVELLRAWFANPEYGEQAMRDYVVALRMIWWTLFACACAGGVLSLGMKQIALKRPAAAATGAVNAAESGKLDD</sequence>
<feature type="region of interest" description="Disordered" evidence="5">
    <location>
        <begin position="1"/>
        <end position="48"/>
    </location>
</feature>
<evidence type="ECO:0000256" key="4">
    <source>
        <dbReference type="ARBA" id="ARBA00023136"/>
    </source>
</evidence>
<dbReference type="InterPro" id="IPR036259">
    <property type="entry name" value="MFS_trans_sf"/>
</dbReference>
<feature type="transmembrane region" description="Helical" evidence="6">
    <location>
        <begin position="97"/>
        <end position="115"/>
    </location>
</feature>
<reference evidence="9" key="2">
    <citation type="submission" date="2020-04" db="EMBL/GenBank/DDBJ databases">
        <authorList>
            <consortium name="NCBI Genome Project"/>
        </authorList>
    </citation>
    <scope>NUCLEOTIDE SEQUENCE</scope>
    <source>
        <strain evidence="9">CBS 342.82</strain>
    </source>
</reference>
<dbReference type="GO" id="GO:0022857">
    <property type="term" value="F:transmembrane transporter activity"/>
    <property type="evidence" value="ECO:0007669"/>
    <property type="project" value="InterPro"/>
</dbReference>
<dbReference type="InterPro" id="IPR011701">
    <property type="entry name" value="MFS"/>
</dbReference>
<feature type="transmembrane region" description="Helical" evidence="6">
    <location>
        <begin position="412"/>
        <end position="435"/>
    </location>
</feature>
<feature type="transmembrane region" description="Helical" evidence="6">
    <location>
        <begin position="215"/>
        <end position="235"/>
    </location>
</feature>
<reference evidence="9" key="1">
    <citation type="submission" date="2020-01" db="EMBL/GenBank/DDBJ databases">
        <authorList>
            <consortium name="DOE Joint Genome Institute"/>
            <person name="Haridas S."/>
            <person name="Albert R."/>
            <person name="Binder M."/>
            <person name="Bloem J."/>
            <person name="Labutti K."/>
            <person name="Salamov A."/>
            <person name="Andreopoulos B."/>
            <person name="Baker S.E."/>
            <person name="Barry K."/>
            <person name="Bills G."/>
            <person name="Bluhm B.H."/>
            <person name="Cannon C."/>
            <person name="Castanera R."/>
            <person name="Culley D.E."/>
            <person name="Daum C."/>
            <person name="Ezra D."/>
            <person name="Gonzalez J.B."/>
            <person name="Henrissat B."/>
            <person name="Kuo A."/>
            <person name="Liang C."/>
            <person name="Lipzen A."/>
            <person name="Lutzoni F."/>
            <person name="Magnuson J."/>
            <person name="Mondo S."/>
            <person name="Nolan M."/>
            <person name="Ohm R."/>
            <person name="Pangilinan J."/>
            <person name="Park H.-J."/>
            <person name="Ramirez L."/>
            <person name="Alfaro M."/>
            <person name="Sun H."/>
            <person name="Tritt A."/>
            <person name="Yoshinaga Y."/>
            <person name="Zwiers L.-H."/>
            <person name="Turgeon B.G."/>
            <person name="Goodwin S.B."/>
            <person name="Spatafora J.W."/>
            <person name="Crous P.W."/>
            <person name="Grigoriev I.V."/>
        </authorList>
    </citation>
    <scope>NUCLEOTIDE SEQUENCE</scope>
    <source>
        <strain evidence="9">CBS 342.82</strain>
    </source>
</reference>
<feature type="compositionally biased region" description="Low complexity" evidence="5">
    <location>
        <begin position="20"/>
        <end position="37"/>
    </location>
</feature>
<evidence type="ECO:0000256" key="3">
    <source>
        <dbReference type="ARBA" id="ARBA00022989"/>
    </source>
</evidence>
<evidence type="ECO:0000256" key="5">
    <source>
        <dbReference type="SAM" id="MobiDB-lite"/>
    </source>
</evidence>
<dbReference type="Pfam" id="PF07690">
    <property type="entry name" value="MFS_1"/>
    <property type="match status" value="1"/>
</dbReference>
<keyword evidence="4 6" id="KW-0472">Membrane</keyword>
<evidence type="ECO:0000256" key="6">
    <source>
        <dbReference type="SAM" id="Phobius"/>
    </source>
</evidence>
<dbReference type="AlphaFoldDB" id="A0A6J3M6X3"/>
<feature type="domain" description="Major facilitator superfamily (MFS) profile" evidence="7">
    <location>
        <begin position="61"/>
        <end position="516"/>
    </location>
</feature>
<keyword evidence="3 6" id="KW-1133">Transmembrane helix</keyword>
<feature type="transmembrane region" description="Helical" evidence="6">
    <location>
        <begin position="152"/>
        <end position="173"/>
    </location>
</feature>
<evidence type="ECO:0000256" key="1">
    <source>
        <dbReference type="ARBA" id="ARBA00004141"/>
    </source>
</evidence>
<evidence type="ECO:0000313" key="9">
    <source>
        <dbReference type="RefSeq" id="XP_033459643.1"/>
    </source>
</evidence>
<feature type="transmembrane region" description="Helical" evidence="6">
    <location>
        <begin position="58"/>
        <end position="85"/>
    </location>
</feature>
<feature type="transmembrane region" description="Helical" evidence="6">
    <location>
        <begin position="285"/>
        <end position="301"/>
    </location>
</feature>
<dbReference type="Proteomes" id="UP000504637">
    <property type="component" value="Unplaced"/>
</dbReference>
<evidence type="ECO:0000313" key="8">
    <source>
        <dbReference type="Proteomes" id="UP000504637"/>
    </source>
</evidence>
<feature type="transmembrane region" description="Helical" evidence="6">
    <location>
        <begin position="127"/>
        <end position="146"/>
    </location>
</feature>
<dbReference type="PANTHER" id="PTHR23501:SF59">
    <property type="entry name" value="MAJOR FACILITATOR SUPERFAMILY (MFS) PROFILE DOMAIN-CONTAINING PROTEIN-RELATED"/>
    <property type="match status" value="1"/>
</dbReference>
<dbReference type="GeneID" id="54360021"/>
<feature type="transmembrane region" description="Helical" evidence="6">
    <location>
        <begin position="387"/>
        <end position="406"/>
    </location>
</feature>
<dbReference type="OrthoDB" id="2351791at2759"/>
<comment type="subcellular location">
    <subcellularLocation>
        <location evidence="1">Membrane</location>
        <topology evidence="1">Multi-pass membrane protein</topology>
    </subcellularLocation>
</comment>
<accession>A0A6J3M6X3</accession>
<feature type="transmembrane region" description="Helical" evidence="6">
    <location>
        <begin position="185"/>
        <end position="203"/>
    </location>
</feature>
<dbReference type="Gene3D" id="1.20.1720.10">
    <property type="entry name" value="Multidrug resistance protein D"/>
    <property type="match status" value="1"/>
</dbReference>
<organism evidence="9">
    <name type="scientific">Dissoconium aciculare CBS 342.82</name>
    <dbReference type="NCBI Taxonomy" id="1314786"/>
    <lineage>
        <taxon>Eukaryota</taxon>
        <taxon>Fungi</taxon>
        <taxon>Dikarya</taxon>
        <taxon>Ascomycota</taxon>
        <taxon>Pezizomycotina</taxon>
        <taxon>Dothideomycetes</taxon>
        <taxon>Dothideomycetidae</taxon>
        <taxon>Mycosphaerellales</taxon>
        <taxon>Dissoconiaceae</taxon>
        <taxon>Dissoconium</taxon>
    </lineage>
</organism>
<dbReference type="Gene3D" id="1.20.1250.20">
    <property type="entry name" value="MFS general substrate transporter like domains"/>
    <property type="match status" value="1"/>
</dbReference>
<feature type="transmembrane region" description="Helical" evidence="6">
    <location>
        <begin position="354"/>
        <end position="375"/>
    </location>
</feature>
<feature type="transmembrane region" description="Helical" evidence="6">
    <location>
        <begin position="529"/>
        <end position="547"/>
    </location>
</feature>
<reference evidence="9" key="3">
    <citation type="submission" date="2025-08" db="UniProtKB">
        <authorList>
            <consortium name="RefSeq"/>
        </authorList>
    </citation>
    <scope>IDENTIFICATION</scope>
    <source>
        <strain evidence="9">CBS 342.82</strain>
    </source>
</reference>
<feature type="transmembrane region" description="Helical" evidence="6">
    <location>
        <begin position="313"/>
        <end position="342"/>
    </location>
</feature>
<keyword evidence="8" id="KW-1185">Reference proteome</keyword>
<evidence type="ECO:0000259" key="7">
    <source>
        <dbReference type="PROSITE" id="PS50850"/>
    </source>
</evidence>
<dbReference type="PRINTS" id="PR01036">
    <property type="entry name" value="TCRTETB"/>
</dbReference>
<dbReference type="PROSITE" id="PS50850">
    <property type="entry name" value="MFS"/>
    <property type="match status" value="1"/>
</dbReference>
<dbReference type="GO" id="GO:0005886">
    <property type="term" value="C:plasma membrane"/>
    <property type="evidence" value="ECO:0007669"/>
    <property type="project" value="TreeGrafter"/>
</dbReference>
<feature type="non-terminal residue" evidence="9">
    <location>
        <position position="574"/>
    </location>
</feature>
<evidence type="ECO:0000256" key="2">
    <source>
        <dbReference type="ARBA" id="ARBA00022692"/>
    </source>
</evidence>
<dbReference type="SUPFAM" id="SSF103473">
    <property type="entry name" value="MFS general substrate transporter"/>
    <property type="match status" value="1"/>
</dbReference>
<feature type="compositionally biased region" description="Polar residues" evidence="5">
    <location>
        <begin position="38"/>
        <end position="48"/>
    </location>
</feature>
<name>A0A6J3M6X3_9PEZI</name>